<keyword evidence="1" id="KW-0472">Membrane</keyword>
<evidence type="ECO:0000256" key="1">
    <source>
        <dbReference type="SAM" id="Phobius"/>
    </source>
</evidence>
<feature type="transmembrane region" description="Helical" evidence="1">
    <location>
        <begin position="116"/>
        <end position="149"/>
    </location>
</feature>
<protein>
    <submittedName>
        <fullName evidence="2">Paraquat-inducible protein A</fullName>
    </submittedName>
</protein>
<organism evidence="2 3">
    <name type="scientific">Oceanomicrobium pacificus</name>
    <dbReference type="NCBI Taxonomy" id="2692916"/>
    <lineage>
        <taxon>Bacteria</taxon>
        <taxon>Pseudomonadati</taxon>
        <taxon>Pseudomonadota</taxon>
        <taxon>Alphaproteobacteria</taxon>
        <taxon>Rhodobacterales</taxon>
        <taxon>Paracoccaceae</taxon>
        <taxon>Oceanomicrobium</taxon>
    </lineage>
</organism>
<reference evidence="2 3" key="1">
    <citation type="submission" date="2019-12" db="EMBL/GenBank/DDBJ databases">
        <title>Strain KN286 was isolated from seawater, which was collected from Caroline Seamount in the tropical western Pacific.</title>
        <authorList>
            <person name="Wang Q."/>
        </authorList>
    </citation>
    <scope>NUCLEOTIDE SEQUENCE [LARGE SCALE GENOMIC DNA]</scope>
    <source>
        <strain evidence="2 3">KN286</strain>
    </source>
</reference>
<feature type="transmembrane region" description="Helical" evidence="1">
    <location>
        <begin position="170"/>
        <end position="189"/>
    </location>
</feature>
<dbReference type="EMBL" id="WUWG01000005">
    <property type="protein sequence ID" value="MXU66089.1"/>
    <property type="molecule type" value="Genomic_DNA"/>
</dbReference>
<keyword evidence="1" id="KW-0812">Transmembrane</keyword>
<feature type="transmembrane region" description="Helical" evidence="1">
    <location>
        <begin position="77"/>
        <end position="96"/>
    </location>
</feature>
<keyword evidence="1" id="KW-1133">Transmembrane helix</keyword>
<evidence type="ECO:0000313" key="3">
    <source>
        <dbReference type="Proteomes" id="UP000436016"/>
    </source>
</evidence>
<dbReference type="CDD" id="cd20335">
    <property type="entry name" value="BRcat_RBR"/>
    <property type="match status" value="1"/>
</dbReference>
<name>A0A6B0TTI4_9RHOB</name>
<proteinExistence type="predicted"/>
<dbReference type="RefSeq" id="WP_160855274.1">
    <property type="nucleotide sequence ID" value="NZ_WUWG01000005.1"/>
</dbReference>
<accession>A0A6B0TTI4</accession>
<dbReference type="InterPro" id="IPR007498">
    <property type="entry name" value="PqiA-like"/>
</dbReference>
<feature type="transmembrane region" description="Helical" evidence="1">
    <location>
        <begin position="195"/>
        <end position="215"/>
    </location>
</feature>
<evidence type="ECO:0000313" key="2">
    <source>
        <dbReference type="EMBL" id="MXU66089.1"/>
    </source>
</evidence>
<keyword evidence="3" id="KW-1185">Reference proteome</keyword>
<sequence length="234" mass="25029">MGAHSEASSNRLSQPASAAAAHSSAGSAEVRELPGLIACPTCDMIHRAEPPRSGEVARCSRCNHVLIAPRPGSIDRVLAYSLASAVLMIAAIYFPFLELSTAGLEQRMSIIDAISAFSTGLMLPLSIATAMLIVVIPILRALLLSYALAPLRRGRPPFRRAAEAFRVAETLRPWSMAEVFIIGTAVALVKIAGMATVGIGPAFWAFAAMAVILALKDGFMCRWTIWQMLDPRRG</sequence>
<dbReference type="Pfam" id="PF04403">
    <property type="entry name" value="PqiA"/>
    <property type="match status" value="1"/>
</dbReference>
<dbReference type="Proteomes" id="UP000436016">
    <property type="component" value="Unassembled WGS sequence"/>
</dbReference>
<gene>
    <name evidence="2" type="ORF">GSH16_11580</name>
</gene>
<dbReference type="AlphaFoldDB" id="A0A6B0TTI4"/>
<comment type="caution">
    <text evidence="2">The sequence shown here is derived from an EMBL/GenBank/DDBJ whole genome shotgun (WGS) entry which is preliminary data.</text>
</comment>